<keyword evidence="3" id="KW-1185">Reference proteome</keyword>
<accession>A0ABP8NHL1</accession>
<organism evidence="2 3">
    <name type="scientific">Novipirellula rosea</name>
    <dbReference type="NCBI Taxonomy" id="1031540"/>
    <lineage>
        <taxon>Bacteria</taxon>
        <taxon>Pseudomonadati</taxon>
        <taxon>Planctomycetota</taxon>
        <taxon>Planctomycetia</taxon>
        <taxon>Pirellulales</taxon>
        <taxon>Pirellulaceae</taxon>
        <taxon>Novipirellula</taxon>
    </lineage>
</organism>
<dbReference type="EMBL" id="BAABGA010000082">
    <property type="protein sequence ID" value="GAA4467139.1"/>
    <property type="molecule type" value="Genomic_DNA"/>
</dbReference>
<comment type="caution">
    <text evidence="2">The sequence shown here is derived from an EMBL/GenBank/DDBJ whole genome shotgun (WGS) entry which is preliminary data.</text>
</comment>
<name>A0ABP8NHL1_9BACT</name>
<dbReference type="Proteomes" id="UP001500840">
    <property type="component" value="Unassembled WGS sequence"/>
</dbReference>
<evidence type="ECO:0000313" key="2">
    <source>
        <dbReference type="EMBL" id="GAA4467139.1"/>
    </source>
</evidence>
<protein>
    <submittedName>
        <fullName evidence="2">Uncharacterized protein</fullName>
    </submittedName>
</protein>
<proteinExistence type="predicted"/>
<evidence type="ECO:0000313" key="3">
    <source>
        <dbReference type="Proteomes" id="UP001500840"/>
    </source>
</evidence>
<reference evidence="3" key="1">
    <citation type="journal article" date="2019" name="Int. J. Syst. Evol. Microbiol.">
        <title>The Global Catalogue of Microorganisms (GCM) 10K type strain sequencing project: providing services to taxonomists for standard genome sequencing and annotation.</title>
        <authorList>
            <consortium name="The Broad Institute Genomics Platform"/>
            <consortium name="The Broad Institute Genome Sequencing Center for Infectious Disease"/>
            <person name="Wu L."/>
            <person name="Ma J."/>
        </authorList>
    </citation>
    <scope>NUCLEOTIDE SEQUENCE [LARGE SCALE GENOMIC DNA]</scope>
    <source>
        <strain evidence="3">JCM 17759</strain>
    </source>
</reference>
<feature type="region of interest" description="Disordered" evidence="1">
    <location>
        <begin position="341"/>
        <end position="363"/>
    </location>
</feature>
<evidence type="ECO:0000256" key="1">
    <source>
        <dbReference type="SAM" id="MobiDB-lite"/>
    </source>
</evidence>
<sequence>MLRSLMFSSAILFVQSAGLPKTLQASSPEITFDLPLVVAAVSNSCDSNGRRLVDVELKLSSMIVAPEPKRIDQWIVRCQPRDRTMQIADYAPQTEVASPIQGPIQIKTTDENAKTAGLSVDGTLSHFARGHLGADQTNKTIESLQYDRVSPVQTVTASGTINRGRGVYFKLKWTEQQVLEGEKTFRLTMSVPDEWRGGLIDVSVIAQSEKKSFGGWDKEVVTLGNAHFVVAAYNDGDQTAFHAAKSLSSAEDALRRVAILHLQKRNTSLPSLVRSVTQIFDANDRDRSTRWVERLLLDATNPYSDKEILELPVQTRVVAIDYCEAREKFTRLNQPSPIETRMTDVADAGEPAGRYSAAKPAVE</sequence>
<gene>
    <name evidence="2" type="ORF">GCM10023156_56880</name>
</gene>
<dbReference type="RefSeq" id="WP_345327084.1">
    <property type="nucleotide sequence ID" value="NZ_BAABGA010000082.1"/>
</dbReference>